<dbReference type="EnsemblMetazoa" id="Aqu2.1.04273_001">
    <property type="protein sequence ID" value="Aqu2.1.04273_001"/>
    <property type="gene ID" value="Aqu2.1.04273"/>
</dbReference>
<name>A0A1X7SQB0_AMPQE</name>
<dbReference type="InParanoid" id="A0A1X7SQB0"/>
<accession>A0A1X7SQB0</accession>
<proteinExistence type="predicted"/>
<dbReference type="AlphaFoldDB" id="A0A1X7SQB0"/>
<reference evidence="1" key="1">
    <citation type="submission" date="2017-05" db="UniProtKB">
        <authorList>
            <consortium name="EnsemblMetazoa"/>
        </authorList>
    </citation>
    <scope>IDENTIFICATION</scope>
</reference>
<evidence type="ECO:0000313" key="1">
    <source>
        <dbReference type="EnsemblMetazoa" id="Aqu2.1.04273_001"/>
    </source>
</evidence>
<organism evidence="1">
    <name type="scientific">Amphimedon queenslandica</name>
    <name type="common">Sponge</name>
    <dbReference type="NCBI Taxonomy" id="400682"/>
    <lineage>
        <taxon>Eukaryota</taxon>
        <taxon>Metazoa</taxon>
        <taxon>Porifera</taxon>
        <taxon>Demospongiae</taxon>
        <taxon>Heteroscleromorpha</taxon>
        <taxon>Haplosclerida</taxon>
        <taxon>Niphatidae</taxon>
        <taxon>Amphimedon</taxon>
    </lineage>
</organism>
<protein>
    <submittedName>
        <fullName evidence="1">Uncharacterized protein</fullName>
    </submittedName>
</protein>
<sequence length="135" mass="15805">MLLHQGYYAKNPENFETPVVPEGEDESFKLQVVPEGEDESFKLHQRTIQADYQKKNPNVGVVYCLMELSFAMSRIDIIEKGYSGVNALFCEYPFMQEYDHLIAEMCRILQKNLPLWKKLQKPGKQVLMSYCYKLK</sequence>